<dbReference type="GO" id="GO:0010945">
    <property type="term" value="F:coenzyme A diphosphatase activity"/>
    <property type="evidence" value="ECO:0007669"/>
    <property type="project" value="InterPro"/>
</dbReference>
<dbReference type="PANTHER" id="PTHR12992:SF11">
    <property type="entry name" value="MITOCHONDRIAL COENZYME A DIPHOSPHATASE NUDT8"/>
    <property type="match status" value="1"/>
</dbReference>
<comment type="caution">
    <text evidence="8">The sequence shown here is derived from an EMBL/GenBank/DDBJ whole genome shotgun (WGS) entry which is preliminary data.</text>
</comment>
<evidence type="ECO:0000313" key="9">
    <source>
        <dbReference type="Proteomes" id="UP000070174"/>
    </source>
</evidence>
<dbReference type="GO" id="GO:0046872">
    <property type="term" value="F:metal ion binding"/>
    <property type="evidence" value="ECO:0007669"/>
    <property type="project" value="UniProtKB-KW"/>
</dbReference>
<dbReference type="CDD" id="cd03426">
    <property type="entry name" value="NUDIX_CoAse_Nudt7"/>
    <property type="match status" value="1"/>
</dbReference>
<sequence>MSTDQDLNLEKIKAKVQEIKPMPVDVKNRFSVMIPLIKRDGEIHLIFEERAFTLRNQPGEISFPGGRIEEGESPRDAALRETSEELLISEDEIEIFSEGDFVVNPYAAIIYSFIGEIKRDFDKISPSLDEVEKVFTVPLSYFLETKPKSYKIDLRVERNEDFPYHLIPNGINYKFRRGREEVLFYEYDGHIIWGFTAKLARRFVEKLMS</sequence>
<comment type="cofactor">
    <cofactor evidence="1">
        <name>Mn(2+)</name>
        <dbReference type="ChEBI" id="CHEBI:29035"/>
    </cofactor>
</comment>
<evidence type="ECO:0000256" key="6">
    <source>
        <dbReference type="ARBA" id="ARBA00023211"/>
    </source>
</evidence>
<dbReference type="PANTHER" id="PTHR12992">
    <property type="entry name" value="NUDIX HYDROLASE"/>
    <property type="match status" value="1"/>
</dbReference>
<dbReference type="AlphaFoldDB" id="A0A133PSD1"/>
<dbReference type="PATRIC" id="fig|54005.3.peg.258"/>
<dbReference type="PROSITE" id="PS51462">
    <property type="entry name" value="NUDIX"/>
    <property type="match status" value="1"/>
</dbReference>
<dbReference type="Pfam" id="PF00293">
    <property type="entry name" value="NUDIX"/>
    <property type="match status" value="1"/>
</dbReference>
<dbReference type="EMBL" id="LRQE01000004">
    <property type="protein sequence ID" value="KXA31733.1"/>
    <property type="molecule type" value="Genomic_DNA"/>
</dbReference>
<organism evidence="8">
    <name type="scientific">Peptoniphilus harei</name>
    <dbReference type="NCBI Taxonomy" id="54005"/>
    <lineage>
        <taxon>Bacteria</taxon>
        <taxon>Bacillati</taxon>
        <taxon>Bacillota</taxon>
        <taxon>Tissierellia</taxon>
        <taxon>Tissierellales</taxon>
        <taxon>Peptoniphilaceae</taxon>
        <taxon>Peptoniphilus</taxon>
    </lineage>
</organism>
<dbReference type="Proteomes" id="UP000070174">
    <property type="component" value="Unassembled WGS sequence"/>
</dbReference>
<dbReference type="SUPFAM" id="SSF55811">
    <property type="entry name" value="Nudix"/>
    <property type="match status" value="1"/>
</dbReference>
<keyword evidence="3" id="KW-0479">Metal-binding</keyword>
<evidence type="ECO:0000313" key="8">
    <source>
        <dbReference type="EMBL" id="KXA31733.1"/>
    </source>
</evidence>
<evidence type="ECO:0000256" key="3">
    <source>
        <dbReference type="ARBA" id="ARBA00022723"/>
    </source>
</evidence>
<evidence type="ECO:0000256" key="4">
    <source>
        <dbReference type="ARBA" id="ARBA00022801"/>
    </source>
</evidence>
<keyword evidence="6" id="KW-0464">Manganese</keyword>
<gene>
    <name evidence="8" type="ORF">HMPREF3229_00262</name>
</gene>
<comment type="cofactor">
    <cofactor evidence="2">
        <name>Mg(2+)</name>
        <dbReference type="ChEBI" id="CHEBI:18420"/>
    </cofactor>
</comment>
<evidence type="ECO:0000256" key="1">
    <source>
        <dbReference type="ARBA" id="ARBA00001936"/>
    </source>
</evidence>
<feature type="domain" description="Nudix hydrolase" evidence="7">
    <location>
        <begin position="27"/>
        <end position="160"/>
    </location>
</feature>
<dbReference type="Gene3D" id="3.90.79.10">
    <property type="entry name" value="Nucleoside Triphosphate Pyrophosphohydrolase"/>
    <property type="match status" value="1"/>
</dbReference>
<proteinExistence type="predicted"/>
<accession>A0A133PSD1</accession>
<reference evidence="8 9" key="1">
    <citation type="submission" date="2016-01" db="EMBL/GenBank/DDBJ databases">
        <authorList>
            <person name="Oliw E.H."/>
        </authorList>
    </citation>
    <scope>NUCLEOTIDE SEQUENCE [LARGE SCALE GENOMIC DNA]</scope>
    <source>
        <strain evidence="8 9">CMW7756A</strain>
    </source>
</reference>
<evidence type="ECO:0000256" key="5">
    <source>
        <dbReference type="ARBA" id="ARBA00022842"/>
    </source>
</evidence>
<dbReference type="RefSeq" id="WP_060799597.1">
    <property type="nucleotide sequence ID" value="NZ_JADNMH010000001.1"/>
</dbReference>
<evidence type="ECO:0000256" key="2">
    <source>
        <dbReference type="ARBA" id="ARBA00001946"/>
    </source>
</evidence>
<dbReference type="InterPro" id="IPR015797">
    <property type="entry name" value="NUDIX_hydrolase-like_dom_sf"/>
</dbReference>
<name>A0A133PSD1_9FIRM</name>
<protein>
    <submittedName>
        <fullName evidence="8">Hydrolase, NUDIX family</fullName>
    </submittedName>
</protein>
<evidence type="ECO:0000259" key="7">
    <source>
        <dbReference type="PROSITE" id="PS51462"/>
    </source>
</evidence>
<keyword evidence="4 8" id="KW-0378">Hydrolase</keyword>
<keyword evidence="5" id="KW-0460">Magnesium</keyword>
<dbReference type="InterPro" id="IPR045121">
    <property type="entry name" value="CoAse"/>
</dbReference>
<dbReference type="InterPro" id="IPR000086">
    <property type="entry name" value="NUDIX_hydrolase_dom"/>
</dbReference>